<dbReference type="KEGG" id="qlo:115991593"/>
<keyword evidence="6 13" id="KW-0732">Signal</keyword>
<dbReference type="SUPFAM" id="SSF52058">
    <property type="entry name" value="L domain-like"/>
    <property type="match status" value="2"/>
</dbReference>
<reference evidence="16 17" key="1">
    <citation type="journal article" date="2016" name="G3 (Bethesda)">
        <title>First Draft Assembly and Annotation of the Genome of a California Endemic Oak Quercus lobata Nee (Fagaceae).</title>
        <authorList>
            <person name="Sork V.L."/>
            <person name="Fitz-Gibbon S.T."/>
            <person name="Puiu D."/>
            <person name="Crepeau M."/>
            <person name="Gugger P.F."/>
            <person name="Sherman R."/>
            <person name="Stevens K."/>
            <person name="Langley C.H."/>
            <person name="Pellegrini M."/>
            <person name="Salzberg S.L."/>
        </authorList>
    </citation>
    <scope>NUCLEOTIDE SEQUENCE [LARGE SCALE GENOMIC DNA]</scope>
    <source>
        <strain evidence="16 17">cv. SW786</strain>
    </source>
</reference>
<dbReference type="FunFam" id="3.80.10.10:FF:000095">
    <property type="entry name" value="LRR receptor-like serine/threonine-protein kinase GSO1"/>
    <property type="match status" value="2"/>
</dbReference>
<evidence type="ECO:0000256" key="13">
    <source>
        <dbReference type="SAM" id="SignalP"/>
    </source>
</evidence>
<evidence type="ECO:0000256" key="2">
    <source>
        <dbReference type="ARBA" id="ARBA00009592"/>
    </source>
</evidence>
<accession>A0A7N2LKT3</accession>
<dbReference type="OrthoDB" id="1600340at2759"/>
<dbReference type="OMA" id="WASDEDC"/>
<keyword evidence="8 12" id="KW-1133">Transmembrane helix</keyword>
<dbReference type="Pfam" id="PF13855">
    <property type="entry name" value="LRR_8"/>
    <property type="match status" value="1"/>
</dbReference>
<dbReference type="InterPro" id="IPR032675">
    <property type="entry name" value="LRR_dom_sf"/>
</dbReference>
<dbReference type="Pfam" id="PF00560">
    <property type="entry name" value="LRR_1"/>
    <property type="match status" value="6"/>
</dbReference>
<evidence type="ECO:0000256" key="7">
    <source>
        <dbReference type="ARBA" id="ARBA00022737"/>
    </source>
</evidence>
<dbReference type="PANTHER" id="PTHR48063">
    <property type="entry name" value="LRR RECEPTOR-LIKE KINASE"/>
    <property type="match status" value="1"/>
</dbReference>
<dbReference type="Gene3D" id="3.80.10.10">
    <property type="entry name" value="Ribonuclease Inhibitor"/>
    <property type="match status" value="3"/>
</dbReference>
<evidence type="ECO:0000256" key="3">
    <source>
        <dbReference type="ARBA" id="ARBA00022475"/>
    </source>
</evidence>
<dbReference type="GO" id="GO:0005886">
    <property type="term" value="C:plasma membrane"/>
    <property type="evidence" value="ECO:0007669"/>
    <property type="project" value="UniProtKB-SubCell"/>
</dbReference>
<feature type="domain" description="Leucine-rich repeat-containing N-terminal plant-type" evidence="14">
    <location>
        <begin position="36"/>
        <end position="73"/>
    </location>
</feature>
<evidence type="ECO:0000313" key="16">
    <source>
        <dbReference type="EnsemblPlants" id="QL05p009987:mrna:CDS:2"/>
    </source>
</evidence>
<comment type="similarity">
    <text evidence="2">Belongs to the RLP family.</text>
</comment>
<dbReference type="Proteomes" id="UP000594261">
    <property type="component" value="Chromosome 5"/>
</dbReference>
<dbReference type="Pfam" id="PF23598">
    <property type="entry name" value="LRR_14"/>
    <property type="match status" value="1"/>
</dbReference>
<dbReference type="EnsemblPlants" id="QL05p009987:mrna">
    <property type="protein sequence ID" value="QL05p009987:mrna:CDS:2"/>
    <property type="gene ID" value="QL05p009987"/>
</dbReference>
<dbReference type="InterPro" id="IPR003591">
    <property type="entry name" value="Leu-rich_rpt_typical-subtyp"/>
</dbReference>
<keyword evidence="4" id="KW-0433">Leucine-rich repeat</keyword>
<dbReference type="InterPro" id="IPR013210">
    <property type="entry name" value="LRR_N_plant-typ"/>
</dbReference>
<keyword evidence="5 12" id="KW-0812">Transmembrane</keyword>
<evidence type="ECO:0000256" key="5">
    <source>
        <dbReference type="ARBA" id="ARBA00022692"/>
    </source>
</evidence>
<dbReference type="AlphaFoldDB" id="A0A7N2LKT3"/>
<keyword evidence="11" id="KW-0325">Glycoprotein</keyword>
<organism evidence="16 17">
    <name type="scientific">Quercus lobata</name>
    <name type="common">Valley oak</name>
    <dbReference type="NCBI Taxonomy" id="97700"/>
    <lineage>
        <taxon>Eukaryota</taxon>
        <taxon>Viridiplantae</taxon>
        <taxon>Streptophyta</taxon>
        <taxon>Embryophyta</taxon>
        <taxon>Tracheophyta</taxon>
        <taxon>Spermatophyta</taxon>
        <taxon>Magnoliopsida</taxon>
        <taxon>eudicotyledons</taxon>
        <taxon>Gunneridae</taxon>
        <taxon>Pentapetalae</taxon>
        <taxon>rosids</taxon>
        <taxon>fabids</taxon>
        <taxon>Fagales</taxon>
        <taxon>Fagaceae</taxon>
        <taxon>Quercus</taxon>
    </lineage>
</organism>
<comment type="subcellular location">
    <subcellularLocation>
        <location evidence="1">Cell membrane</location>
        <topology evidence="1">Single-pass type I membrane protein</topology>
    </subcellularLocation>
</comment>
<dbReference type="PANTHER" id="PTHR48063:SF98">
    <property type="entry name" value="LRR RECEPTOR-LIKE SERINE_THREONINE-PROTEIN KINASE FLS2"/>
    <property type="match status" value="1"/>
</dbReference>
<keyword evidence="7" id="KW-0677">Repeat</keyword>
<dbReference type="InterPro" id="IPR001611">
    <property type="entry name" value="Leu-rich_rpt"/>
</dbReference>
<evidence type="ECO:0000256" key="4">
    <source>
        <dbReference type="ARBA" id="ARBA00022614"/>
    </source>
</evidence>
<dbReference type="RefSeq" id="XP_030971262.1">
    <property type="nucleotide sequence ID" value="XM_031115402.1"/>
</dbReference>
<reference evidence="16" key="2">
    <citation type="submission" date="2021-01" db="UniProtKB">
        <authorList>
            <consortium name="EnsemblPlants"/>
        </authorList>
    </citation>
    <scope>IDENTIFICATION</scope>
</reference>
<dbReference type="SMART" id="SM00369">
    <property type="entry name" value="LRR_TYP"/>
    <property type="match status" value="8"/>
</dbReference>
<gene>
    <name evidence="16" type="primary">LOC115991593</name>
</gene>
<feature type="transmembrane region" description="Helical" evidence="12">
    <location>
        <begin position="854"/>
        <end position="877"/>
    </location>
</feature>
<evidence type="ECO:0000313" key="17">
    <source>
        <dbReference type="Proteomes" id="UP000594261"/>
    </source>
</evidence>
<evidence type="ECO:0000256" key="9">
    <source>
        <dbReference type="ARBA" id="ARBA00023136"/>
    </source>
</evidence>
<dbReference type="Pfam" id="PF08263">
    <property type="entry name" value="LRRNT_2"/>
    <property type="match status" value="1"/>
</dbReference>
<evidence type="ECO:0000259" key="14">
    <source>
        <dbReference type="Pfam" id="PF08263"/>
    </source>
</evidence>
<keyword evidence="3" id="KW-1003">Cell membrane</keyword>
<evidence type="ECO:0000259" key="15">
    <source>
        <dbReference type="Pfam" id="PF23598"/>
    </source>
</evidence>
<keyword evidence="9 12" id="KW-0472">Membrane</keyword>
<evidence type="ECO:0000256" key="12">
    <source>
        <dbReference type="SAM" id="Phobius"/>
    </source>
</evidence>
<evidence type="ECO:0000256" key="6">
    <source>
        <dbReference type="ARBA" id="ARBA00022729"/>
    </source>
</evidence>
<dbReference type="SUPFAM" id="SSF52047">
    <property type="entry name" value="RNI-like"/>
    <property type="match status" value="1"/>
</dbReference>
<evidence type="ECO:0000256" key="8">
    <source>
        <dbReference type="ARBA" id="ARBA00022989"/>
    </source>
</evidence>
<keyword evidence="10" id="KW-0675">Receptor</keyword>
<dbReference type="FunFam" id="3.80.10.10:FF:000111">
    <property type="entry name" value="LRR receptor-like serine/threonine-protein kinase ERECTA"/>
    <property type="match status" value="1"/>
</dbReference>
<feature type="signal peptide" evidence="13">
    <location>
        <begin position="1"/>
        <end position="21"/>
    </location>
</feature>
<dbReference type="InParanoid" id="A0A7N2LKT3"/>
<dbReference type="GeneID" id="115991593"/>
<feature type="domain" description="Disease resistance R13L4/SHOC-2-like LRR" evidence="15">
    <location>
        <begin position="240"/>
        <end position="432"/>
    </location>
</feature>
<evidence type="ECO:0008006" key="18">
    <source>
        <dbReference type="Google" id="ProtNLM"/>
    </source>
</evidence>
<evidence type="ECO:0000256" key="1">
    <source>
        <dbReference type="ARBA" id="ARBA00004251"/>
    </source>
</evidence>
<dbReference type="InterPro" id="IPR046956">
    <property type="entry name" value="RLP23-like"/>
</dbReference>
<sequence>MGASFATHVLFLLWFFAATFSLSLFKAESNISCIEKEKQALLIFKKGLSDPRNALSSWSDQVDCCRWDRVHCNNKTGRVTELHLSGFYYDDKSLLSGDYEKRLGGEISLSLLKLEFLNYLDLSYNNFNCTPIPSFLGSIGSLRYLDLSGANFSGLIPHQLGNLSSLRYLSLGSNSDLYVDNLRWMSHFSSIQYLDLNSIDLHREVDWLQIMSKFSSLLELHLSTCQLDSLKPSLGFVNHTSLQVLDLSYNLFNHEIPNCFFNLSTSLVVLKLEYSLLKGKIPPSILNLHNLEYLLLSSNDLVGKIPESIGQLKYLKYLDLWYNSLSGPIPSSIGNFSYLEGLSLSDNQLSGTIPESLGLLSNLEWLSIDKNLLTGTVGEGHFTELSKLTSLYLSNPLFFNVSSNWIPPFQLDVAYMSYCKVGPNFPTWLQTQKSLRVIRMSKSEISDEVPGWFWNWTSNIEVIDLSGNHIEGDMSDAVLNSTVLNLNSNHFKGRMPQLSANVKELNIADNSFAGPISTFLCLKRNRMNKLIILDASFNLLSGELPDCWKDWQSLARLDLGSNSISGGIPHSMGSLVALQTLHLENNNISGDIPSSLQSCSQLELLDIGENHLQVTIPLWIGEMTSLMVLRLRSNGLHGHIPLQICQLSSIIVLDLANNSLSGTIPKCLNNLSALAKPDNGGSIHFGYLPYAYSMYVENLFLVPKKKQLEYFDNVKFVRLIDLSSNNLSESIPVEISVLFGLHFLNLSQNHLTGAIPEKIGSMKELESIDLSRNHLSGEIPPSMSNLTFLSQLDLSYNSLSGRIPLSTQLQSFDALSYTGNPQLCGDPLPKTCTVEEEPSNRTPIGRIEDHSEKYSFYIGLGVGFAVGFWAICGVLFFKRTWRHAYFRFLDGIKDWVYVTTMVKVNWFLEKLRSCHLISERHR</sequence>
<protein>
    <recommendedName>
        <fullName evidence="18">Leucine-rich repeat-containing N-terminal plant-type domain-containing protein</fullName>
    </recommendedName>
</protein>
<keyword evidence="17" id="KW-1185">Reference proteome</keyword>
<dbReference type="InterPro" id="IPR055414">
    <property type="entry name" value="LRR_R13L4/SHOC2-like"/>
</dbReference>
<feature type="chain" id="PRO_5029869197" description="Leucine-rich repeat-containing N-terminal plant-type domain-containing protein" evidence="13">
    <location>
        <begin position="22"/>
        <end position="922"/>
    </location>
</feature>
<dbReference type="Gramene" id="QL05p009987:mrna">
    <property type="protein sequence ID" value="QL05p009987:mrna:CDS:2"/>
    <property type="gene ID" value="QL05p009987"/>
</dbReference>
<evidence type="ECO:0000256" key="11">
    <source>
        <dbReference type="ARBA" id="ARBA00023180"/>
    </source>
</evidence>
<dbReference type="EMBL" id="LRBV02000005">
    <property type="status" value="NOT_ANNOTATED_CDS"/>
    <property type="molecule type" value="Genomic_DNA"/>
</dbReference>
<proteinExistence type="inferred from homology"/>
<name>A0A7N2LKT3_QUELO</name>
<evidence type="ECO:0000256" key="10">
    <source>
        <dbReference type="ARBA" id="ARBA00023170"/>
    </source>
</evidence>